<evidence type="ECO:0000313" key="2">
    <source>
        <dbReference type="EMBL" id="TIA32028.1"/>
    </source>
</evidence>
<keyword evidence="1" id="KW-0472">Membrane</keyword>
<dbReference type="AlphaFoldDB" id="A0A4T0BEL4"/>
<evidence type="ECO:0000313" key="3">
    <source>
        <dbReference type="Proteomes" id="UP000308724"/>
    </source>
</evidence>
<dbReference type="Proteomes" id="UP000308724">
    <property type="component" value="Unassembled WGS sequence"/>
</dbReference>
<keyword evidence="1" id="KW-1133">Transmembrane helix</keyword>
<keyword evidence="1" id="KW-0812">Transmembrane</keyword>
<feature type="transmembrane region" description="Helical" evidence="1">
    <location>
        <begin position="17"/>
        <end position="40"/>
    </location>
</feature>
<feature type="transmembrane region" description="Helical" evidence="1">
    <location>
        <begin position="47"/>
        <end position="68"/>
    </location>
</feature>
<protein>
    <submittedName>
        <fullName evidence="2">Uncharacterized protein</fullName>
    </submittedName>
</protein>
<accession>A0A4T0BEL4</accession>
<gene>
    <name evidence="2" type="ORF">D6C78_08518</name>
</gene>
<organism evidence="2 3">
    <name type="scientific">Aureobasidium pullulans</name>
    <name type="common">Black yeast</name>
    <name type="synonym">Pullularia pullulans</name>
    <dbReference type="NCBI Taxonomy" id="5580"/>
    <lineage>
        <taxon>Eukaryota</taxon>
        <taxon>Fungi</taxon>
        <taxon>Dikarya</taxon>
        <taxon>Ascomycota</taxon>
        <taxon>Pezizomycotina</taxon>
        <taxon>Dothideomycetes</taxon>
        <taxon>Dothideomycetidae</taxon>
        <taxon>Dothideales</taxon>
        <taxon>Saccotheciaceae</taxon>
        <taxon>Aureobasidium</taxon>
    </lineage>
</organism>
<reference evidence="2 3" key="1">
    <citation type="submission" date="2018-10" db="EMBL/GenBank/DDBJ databases">
        <title>Fifty Aureobasidium pullulans genomes reveal a recombining polyextremotolerant generalist.</title>
        <authorList>
            <person name="Gostincar C."/>
            <person name="Turk M."/>
            <person name="Zajc J."/>
            <person name="Gunde-Cimerman N."/>
        </authorList>
    </citation>
    <scope>NUCLEOTIDE SEQUENCE [LARGE SCALE GENOMIC DNA]</scope>
    <source>
        <strain evidence="2 3">EXF-1645</strain>
    </source>
</reference>
<evidence type="ECO:0000256" key="1">
    <source>
        <dbReference type="SAM" id="Phobius"/>
    </source>
</evidence>
<dbReference type="EMBL" id="QZBZ01000257">
    <property type="protein sequence ID" value="TIA32028.1"/>
    <property type="molecule type" value="Genomic_DNA"/>
</dbReference>
<name>A0A4T0BEL4_AURPU</name>
<proteinExistence type="predicted"/>
<sequence>MRITNHNQQKPMPSTRFLVLLSLATTLDLLFLTLLLWALATHKGVRIWVWWVVALAVALLVQGVFFIVKWCWSPSIPDDGGVEMGDWGEGMEDDGAFF</sequence>
<comment type="caution">
    <text evidence="2">The sequence shown here is derived from an EMBL/GenBank/DDBJ whole genome shotgun (WGS) entry which is preliminary data.</text>
</comment>